<protein>
    <submittedName>
        <fullName evidence="1">Uncharacterized protein</fullName>
    </submittedName>
</protein>
<dbReference type="Proteomes" id="UP001732700">
    <property type="component" value="Chromosome 7D"/>
</dbReference>
<accession>A0ACD6A437</accession>
<evidence type="ECO:0000313" key="1">
    <source>
        <dbReference type="EnsemblPlants" id="AVESA.00010b.r2.7DG1334200.1.CDS"/>
    </source>
</evidence>
<sequence length="583" mass="63250">MSAEAAAAAVLPVGFRFRPTDEELVRHYLKAKIAGRAHPDLLAIPDVDLAAVEPWDLPARSVIKSDDPEWFFFAHRDRPKYPGKSARSSRSTAAGYWKATGKDRLIRSPGGALIGIKKTLVFHRGRAPRGTRTAWIMHEYRTTEPRFESGQNGTFVLYRLFNKHEEETPGSNPESPSTSSRGTPIHADDTATTSTMQDSDASPSDVSQLAATKITADPPPTTAGDTQQTSAQEAALLDVLTQLPDLQAEQRYDAFPTISSPMRPYTDHPFVGNMGEQDFSPYLDSIAAEQDLQDMFLNPAYAKTETADAEWYPAAVVESAGNSNDNASHYHSLHQVPDAAFDPLTELQNSGAFCSASSGSWAPYPENLFDTMVEPSRSDMTNSNASNGLGSWAASPPPMQPSTVSESIDPQQGNAARRVRLVSAVERASASQPILTCHFESEDEEAESCCSTGSSSGSHDKDHVETTAGDLIHIQGRGHNVPALVVSSAEVADKLQHLSFQDNILEDIRLSSGAGLTRRLKQDSDENVQEGLVQNSDRVTTGRESSSEKTRQPTGSVVRLLCLALLVMGPLLLLAGVWRSLNY</sequence>
<reference evidence="1" key="1">
    <citation type="submission" date="2021-05" db="EMBL/GenBank/DDBJ databases">
        <authorList>
            <person name="Scholz U."/>
            <person name="Mascher M."/>
            <person name="Fiebig A."/>
        </authorList>
    </citation>
    <scope>NUCLEOTIDE SEQUENCE [LARGE SCALE GENOMIC DNA]</scope>
</reference>
<dbReference type="EnsemblPlants" id="AVESA.00010b.r2.7DG1334200.1">
    <property type="protein sequence ID" value="AVESA.00010b.r2.7DG1334200.1.CDS"/>
    <property type="gene ID" value="AVESA.00010b.r2.7DG1334200"/>
</dbReference>
<organism evidence="1 2">
    <name type="scientific">Avena sativa</name>
    <name type="common">Oat</name>
    <dbReference type="NCBI Taxonomy" id="4498"/>
    <lineage>
        <taxon>Eukaryota</taxon>
        <taxon>Viridiplantae</taxon>
        <taxon>Streptophyta</taxon>
        <taxon>Embryophyta</taxon>
        <taxon>Tracheophyta</taxon>
        <taxon>Spermatophyta</taxon>
        <taxon>Magnoliopsida</taxon>
        <taxon>Liliopsida</taxon>
        <taxon>Poales</taxon>
        <taxon>Poaceae</taxon>
        <taxon>BOP clade</taxon>
        <taxon>Pooideae</taxon>
        <taxon>Poodae</taxon>
        <taxon>Poeae</taxon>
        <taxon>Poeae Chloroplast Group 1 (Aveneae type)</taxon>
        <taxon>Aveninae</taxon>
        <taxon>Avena</taxon>
    </lineage>
</organism>
<proteinExistence type="predicted"/>
<keyword evidence="2" id="KW-1185">Reference proteome</keyword>
<evidence type="ECO:0000313" key="2">
    <source>
        <dbReference type="Proteomes" id="UP001732700"/>
    </source>
</evidence>
<name>A0ACD6A437_AVESA</name>
<reference evidence="1" key="2">
    <citation type="submission" date="2025-09" db="UniProtKB">
        <authorList>
            <consortium name="EnsemblPlants"/>
        </authorList>
    </citation>
    <scope>IDENTIFICATION</scope>
</reference>